<evidence type="ECO:0000256" key="6">
    <source>
        <dbReference type="ARBA" id="ARBA00023029"/>
    </source>
</evidence>
<dbReference type="GO" id="GO:0003918">
    <property type="term" value="F:DNA topoisomerase type II (double strand cut, ATP-hydrolyzing) activity"/>
    <property type="evidence" value="ECO:0007669"/>
    <property type="project" value="UniProtKB-EC"/>
</dbReference>
<dbReference type="EC" id="5.6.2.2" evidence="3"/>
<dbReference type="Proteomes" id="UP000247980">
    <property type="component" value="Unassembled WGS sequence"/>
</dbReference>
<evidence type="ECO:0000256" key="4">
    <source>
        <dbReference type="ARBA" id="ARBA00022741"/>
    </source>
</evidence>
<dbReference type="GO" id="GO:0006265">
    <property type="term" value="P:DNA topological change"/>
    <property type="evidence" value="ECO:0007669"/>
    <property type="project" value="TreeGrafter"/>
</dbReference>
<gene>
    <name evidence="9" type="ORF">CVS30_08980</name>
</gene>
<dbReference type="PANTHER" id="PTHR45866:SF1">
    <property type="entry name" value="DNA GYRASE SUBUNIT B, MITOCHONDRIAL"/>
    <property type="match status" value="1"/>
</dbReference>
<dbReference type="Gene3D" id="3.30.565.10">
    <property type="entry name" value="Histidine kinase-like ATPase, C-terminal domain"/>
    <property type="match status" value="1"/>
</dbReference>
<dbReference type="SUPFAM" id="SSF55874">
    <property type="entry name" value="ATPase domain of HSP90 chaperone/DNA topoisomerase II/histidine kinase"/>
    <property type="match status" value="1"/>
</dbReference>
<comment type="caution">
    <text evidence="9">The sequence shown here is derived from an EMBL/GenBank/DDBJ whole genome shotgun (WGS) entry which is preliminary data.</text>
</comment>
<keyword evidence="8" id="KW-0413">Isomerase</keyword>
<dbReference type="GO" id="GO:0005524">
    <property type="term" value="F:ATP binding"/>
    <property type="evidence" value="ECO:0007669"/>
    <property type="project" value="UniProtKB-KW"/>
</dbReference>
<keyword evidence="4" id="KW-0547">Nucleotide-binding</keyword>
<protein>
    <recommendedName>
        <fullName evidence="3">DNA topoisomerase (ATP-hydrolyzing)</fullName>
        <ecNumber evidence="3">5.6.2.2</ecNumber>
    </recommendedName>
</protein>
<keyword evidence="7" id="KW-0238">DNA-binding</keyword>
<accession>A0A2V5IRN6</accession>
<comment type="catalytic activity">
    <reaction evidence="1">
        <text>ATP-dependent breakage, passage and rejoining of double-stranded DNA.</text>
        <dbReference type="EC" id="5.6.2.2"/>
    </reaction>
</comment>
<evidence type="ECO:0000313" key="10">
    <source>
        <dbReference type="Proteomes" id="UP000247980"/>
    </source>
</evidence>
<evidence type="ECO:0000256" key="7">
    <source>
        <dbReference type="ARBA" id="ARBA00023125"/>
    </source>
</evidence>
<dbReference type="OrthoDB" id="4479164at2"/>
<dbReference type="AlphaFoldDB" id="A0A2V5IRN6"/>
<dbReference type="GO" id="GO:0003677">
    <property type="term" value="F:DNA binding"/>
    <property type="evidence" value="ECO:0007669"/>
    <property type="project" value="UniProtKB-KW"/>
</dbReference>
<proteinExistence type="inferred from homology"/>
<comment type="similarity">
    <text evidence="2">Belongs to the type II topoisomerase GyrB family.</text>
</comment>
<dbReference type="PANTHER" id="PTHR45866">
    <property type="entry name" value="DNA GYRASE/TOPOISOMERASE SUBUNIT B"/>
    <property type="match status" value="1"/>
</dbReference>
<organism evidence="9 10">
    <name type="scientific">Arthrobacter psychrolactophilus</name>
    <dbReference type="NCBI Taxonomy" id="92442"/>
    <lineage>
        <taxon>Bacteria</taxon>
        <taxon>Bacillati</taxon>
        <taxon>Actinomycetota</taxon>
        <taxon>Actinomycetes</taxon>
        <taxon>Micrococcales</taxon>
        <taxon>Micrococcaceae</taxon>
        <taxon>Arthrobacter</taxon>
    </lineage>
</organism>
<evidence type="ECO:0000256" key="1">
    <source>
        <dbReference type="ARBA" id="ARBA00000185"/>
    </source>
</evidence>
<keyword evidence="5 9" id="KW-0067">ATP-binding</keyword>
<evidence type="ECO:0000256" key="5">
    <source>
        <dbReference type="ARBA" id="ARBA00022840"/>
    </source>
</evidence>
<evidence type="ECO:0000313" key="9">
    <source>
        <dbReference type="EMBL" id="PYI38681.1"/>
    </source>
</evidence>
<evidence type="ECO:0000256" key="2">
    <source>
        <dbReference type="ARBA" id="ARBA00010708"/>
    </source>
</evidence>
<reference evidence="9 10" key="1">
    <citation type="submission" date="2018-05" db="EMBL/GenBank/DDBJ databases">
        <title>Genetic diversity of glacier-inhabiting Cryobacterium bacteria in China and description of Cryobacterium mengkeensis sp. nov. and Arthrobacter glacialis sp. nov.</title>
        <authorList>
            <person name="Liu Q."/>
            <person name="Xin Y.-H."/>
        </authorList>
    </citation>
    <scope>NUCLEOTIDE SEQUENCE [LARGE SCALE GENOMIC DNA]</scope>
    <source>
        <strain evidence="9 10">B7</strain>
    </source>
</reference>
<sequence length="211" mass="23236">MFGVSKESGIWQNTTHDWAMDVDVDHLELIRTDPSFDAYKTALHLILEVLAYPADEALDRGTGAAIVSLHPDGSISVSDNGRGTDTRTDGHGRMIKKPIMATKDLRFFESPDSPPLPDGLARRGMSVVASLSDWLIHSNRRTNGSWTQRYELGLPTTGLTPLHDDGTTGTTVHFLPSQRLLGEGEISVTGLQRLSRDFAPVLTVEIQDHRH</sequence>
<name>A0A2V5IRN6_9MICC</name>
<keyword evidence="6" id="KW-0799">Topoisomerase</keyword>
<evidence type="ECO:0000256" key="8">
    <source>
        <dbReference type="ARBA" id="ARBA00023235"/>
    </source>
</evidence>
<dbReference type="EMBL" id="QJVC01000006">
    <property type="protein sequence ID" value="PYI38681.1"/>
    <property type="molecule type" value="Genomic_DNA"/>
</dbReference>
<dbReference type="InterPro" id="IPR036890">
    <property type="entry name" value="HATPase_C_sf"/>
</dbReference>
<keyword evidence="10" id="KW-1185">Reference proteome</keyword>
<evidence type="ECO:0000256" key="3">
    <source>
        <dbReference type="ARBA" id="ARBA00012895"/>
    </source>
</evidence>